<dbReference type="Pfam" id="PF02491">
    <property type="entry name" value="SHS2_FTSA"/>
    <property type="match status" value="1"/>
</dbReference>
<keyword evidence="1 5" id="KW-1003">Cell membrane</keyword>
<dbReference type="CDD" id="cd24048">
    <property type="entry name" value="ASKHA_NBD_FtsA"/>
    <property type="match status" value="1"/>
</dbReference>
<dbReference type="Gene3D" id="3.30.420.40">
    <property type="match status" value="2"/>
</dbReference>
<evidence type="ECO:0000256" key="6">
    <source>
        <dbReference type="PIRNR" id="PIRNR003101"/>
    </source>
</evidence>
<dbReference type="EMBL" id="FWWZ01000001">
    <property type="protein sequence ID" value="SMC09811.1"/>
    <property type="molecule type" value="Genomic_DNA"/>
</dbReference>
<comment type="subunit">
    <text evidence="5">Self-interacts. Interacts with FtsZ.</text>
</comment>
<keyword evidence="9" id="KW-1185">Reference proteome</keyword>
<dbReference type="RefSeq" id="WP_084276075.1">
    <property type="nucleotide sequence ID" value="NZ_AP026671.1"/>
</dbReference>
<reference evidence="9" key="1">
    <citation type="submission" date="2017-04" db="EMBL/GenBank/DDBJ databases">
        <authorList>
            <person name="Varghese N."/>
            <person name="Submissions S."/>
        </authorList>
    </citation>
    <scope>NUCLEOTIDE SEQUENCE [LARGE SCALE GENOMIC DNA]</scope>
    <source>
        <strain evidence="9">DSM 16512</strain>
    </source>
</reference>
<comment type="subcellular location">
    <subcellularLocation>
        <location evidence="5">Cell membrane</location>
        <topology evidence="5">Peripheral membrane protein</topology>
        <orientation evidence="5">Cytoplasmic side</orientation>
    </subcellularLocation>
    <text evidence="5">Localizes to the Z ring in an FtsZ-dependent manner. Targeted to the membrane through a conserved C-terminal amphipathic helix.</text>
</comment>
<dbReference type="PANTHER" id="PTHR32432:SF4">
    <property type="entry name" value="CELL DIVISION PROTEIN FTSA"/>
    <property type="match status" value="1"/>
</dbReference>
<feature type="domain" description="SHS2" evidence="7">
    <location>
        <begin position="5"/>
        <end position="191"/>
    </location>
</feature>
<evidence type="ECO:0000259" key="7">
    <source>
        <dbReference type="SMART" id="SM00842"/>
    </source>
</evidence>
<dbReference type="HAMAP" id="MF_02033">
    <property type="entry name" value="FtsA"/>
    <property type="match status" value="1"/>
</dbReference>
<name>A0A1W1WU21_9BACT</name>
<evidence type="ECO:0000256" key="5">
    <source>
        <dbReference type="HAMAP-Rule" id="MF_02033"/>
    </source>
</evidence>
<dbReference type="Gene3D" id="3.30.1490.110">
    <property type="match status" value="1"/>
</dbReference>
<gene>
    <name evidence="5" type="primary">ftsA</name>
    <name evidence="8" type="ORF">SAMN05660197_1633</name>
</gene>
<dbReference type="AlphaFoldDB" id="A0A1W1WU21"/>
<dbReference type="OrthoDB" id="9810567at2"/>
<comment type="similarity">
    <text evidence="5 6">Belongs to the FtsA/MreB family.</text>
</comment>
<dbReference type="InterPro" id="IPR043129">
    <property type="entry name" value="ATPase_NBD"/>
</dbReference>
<protein>
    <recommendedName>
        <fullName evidence="5 6">Cell division protein FtsA</fullName>
    </recommendedName>
</protein>
<dbReference type="STRING" id="1069081.SAMN05660197_1633"/>
<keyword evidence="3 5" id="KW-0472">Membrane</keyword>
<dbReference type="PANTHER" id="PTHR32432">
    <property type="entry name" value="CELL DIVISION PROTEIN FTSA-RELATED"/>
    <property type="match status" value="1"/>
</dbReference>
<dbReference type="NCBIfam" id="TIGR01174">
    <property type="entry name" value="ftsA"/>
    <property type="match status" value="1"/>
</dbReference>
<dbReference type="InterPro" id="IPR050696">
    <property type="entry name" value="FtsA/MreB"/>
</dbReference>
<evidence type="ECO:0000313" key="9">
    <source>
        <dbReference type="Proteomes" id="UP000192602"/>
    </source>
</evidence>
<organism evidence="8 9">
    <name type="scientific">Nitratiruptor tergarcus DSM 16512</name>
    <dbReference type="NCBI Taxonomy" id="1069081"/>
    <lineage>
        <taxon>Bacteria</taxon>
        <taxon>Pseudomonadati</taxon>
        <taxon>Campylobacterota</taxon>
        <taxon>Epsilonproteobacteria</taxon>
        <taxon>Nautiliales</taxon>
        <taxon>Nitratiruptoraceae</taxon>
        <taxon>Nitratiruptor</taxon>
    </lineage>
</organism>
<evidence type="ECO:0000256" key="2">
    <source>
        <dbReference type="ARBA" id="ARBA00022618"/>
    </source>
</evidence>
<evidence type="ECO:0000313" key="8">
    <source>
        <dbReference type="EMBL" id="SMC09811.1"/>
    </source>
</evidence>
<evidence type="ECO:0000256" key="4">
    <source>
        <dbReference type="ARBA" id="ARBA00023306"/>
    </source>
</evidence>
<dbReference type="GO" id="GO:0009898">
    <property type="term" value="C:cytoplasmic side of plasma membrane"/>
    <property type="evidence" value="ECO:0007669"/>
    <property type="project" value="UniProtKB-UniRule"/>
</dbReference>
<dbReference type="GO" id="GO:0043093">
    <property type="term" value="P:FtsZ-dependent cytokinesis"/>
    <property type="evidence" value="ECO:0007669"/>
    <property type="project" value="UniProtKB-UniRule"/>
</dbReference>
<dbReference type="GO" id="GO:0032153">
    <property type="term" value="C:cell division site"/>
    <property type="evidence" value="ECO:0007669"/>
    <property type="project" value="UniProtKB-UniRule"/>
</dbReference>
<comment type="function">
    <text evidence="5 6">Cell division protein that is involved in the assembly of the Z ring. May serve as a membrane anchor for the Z ring.</text>
</comment>
<dbReference type="InterPro" id="IPR020823">
    <property type="entry name" value="Cell_div_FtsA"/>
</dbReference>
<dbReference type="Pfam" id="PF14450">
    <property type="entry name" value="FtsA"/>
    <property type="match status" value="1"/>
</dbReference>
<dbReference type="SMART" id="SM00842">
    <property type="entry name" value="FtsA"/>
    <property type="match status" value="1"/>
</dbReference>
<dbReference type="InterPro" id="IPR003494">
    <property type="entry name" value="SHS2_FtsA"/>
</dbReference>
<keyword evidence="4 5" id="KW-0131">Cell cycle</keyword>
<keyword evidence="2 5" id="KW-0132">Cell division</keyword>
<proteinExistence type="inferred from homology"/>
<evidence type="ECO:0000256" key="1">
    <source>
        <dbReference type="ARBA" id="ARBA00022475"/>
    </source>
</evidence>
<accession>A0A1W1WU21</accession>
<sequence>MSKTILALDIGSSKVCAAIAEQKDGELVITGSGIAPAQGLKKGIITNIDLASKSIKKAYEDADRIAGTSPSKAIVALSGAYVKSTNSNGIVNIPNKEISLDEINRVMQTALYNANIPHEYEVLHVLPYRFRVDDQDFIEDPLGMNASRLEVDAHIITAPKSSIFNLKKAVKQAGIDIENIVLSGYASAIAVLNEDEKELGAAVIDLGGSTCNLVIYSGNSLVYNDFLAVGSMHITNDLSMALHTPLSVAEEIKIYYGNLKEPKNDYIEIPVIGDENNTHQVSLEIVYNVIHARVEETLMILANSLEKSGLKEQLGAGVVLTGGMTQLEGLRELASAIFDHLPVRVAKPRTLPALHESLDNPSFSTLIGLILYGNGEYTLYEIDSNKRLRYKNEQLFADTEKSIEPLQKGEESEILDELTNMQSFEEKNSSIKESLAKFTRWLTQLF</sequence>
<dbReference type="SUPFAM" id="SSF53067">
    <property type="entry name" value="Actin-like ATPase domain"/>
    <property type="match status" value="2"/>
</dbReference>
<dbReference type="PIRSF" id="PIRSF003101">
    <property type="entry name" value="FtsA"/>
    <property type="match status" value="1"/>
</dbReference>
<evidence type="ECO:0000256" key="3">
    <source>
        <dbReference type="ARBA" id="ARBA00023136"/>
    </source>
</evidence>
<dbReference type="Proteomes" id="UP000192602">
    <property type="component" value="Unassembled WGS sequence"/>
</dbReference>